<dbReference type="Proteomes" id="UP000823388">
    <property type="component" value="Chromosome 8N"/>
</dbReference>
<accession>A0A8T0P3C8</accession>
<feature type="non-terminal residue" evidence="2">
    <location>
        <position position="1"/>
    </location>
</feature>
<dbReference type="Gene3D" id="3.60.10.10">
    <property type="entry name" value="Endonuclease/exonuclease/phosphatase"/>
    <property type="match status" value="1"/>
</dbReference>
<dbReference type="PANTHER" id="PTHR33710:SF48">
    <property type="entry name" value="OS02G0307075 PROTEIN"/>
    <property type="match status" value="1"/>
</dbReference>
<evidence type="ECO:0008006" key="4">
    <source>
        <dbReference type="Google" id="ProtNLM"/>
    </source>
</evidence>
<keyword evidence="3" id="KW-1185">Reference proteome</keyword>
<dbReference type="SUPFAM" id="SSF56219">
    <property type="entry name" value="DNase I-like"/>
    <property type="match status" value="1"/>
</dbReference>
<protein>
    <recommendedName>
        <fullName evidence="4">Endonuclease/exonuclease/phosphatase domain-containing protein</fullName>
    </recommendedName>
</protein>
<sequence length="448" mass="48238">SITSRPSRVEFKLLLGYVEINVQGAVGEAAFFRVPLQPWRHSGAEGLIVVDLLKCSVGVIDNCFTVGPHNLHAAKLVTSPSLPLCDEVAGQSAGSASVPLALPCLANLDGASSTLPDDPLKLVSHAVPVSLAESFAPLPLPVIQGIPSAPQTAAAPAVSGRRQSTRIACNEDPNYVSMVDKATNLKRRKLEGAGKKAAASVVPARAPRDKRGRPSDAANPLTIEDTLDLAAACALSFLPPIAQNHTFKPSLGASGGILSAWSDATLELLSSTTGPFFVHSSFSHLMMEASFSVTNVYGPCDHASKLCFLDSLRSLADSVHGPWIILGDFNLIRFPREKSNDSFNNTETDWFNDFINTLCFQDIPLLDRLYTWSNNQDHPTLCRLDCALVNLDWSNIFPDTTLSSNTRITSDHVPIVLNASTTVPKPSIFRFNNHWLNVPSFPPIVAQN</sequence>
<dbReference type="EMBL" id="CM029052">
    <property type="protein sequence ID" value="KAG2556243.1"/>
    <property type="molecule type" value="Genomic_DNA"/>
</dbReference>
<dbReference type="PANTHER" id="PTHR33710">
    <property type="entry name" value="BNAC02G09200D PROTEIN"/>
    <property type="match status" value="1"/>
</dbReference>
<gene>
    <name evidence="2" type="ORF">PVAP13_8NG205800</name>
</gene>
<evidence type="ECO:0000256" key="1">
    <source>
        <dbReference type="SAM" id="MobiDB-lite"/>
    </source>
</evidence>
<name>A0A8T0P3C8_PANVG</name>
<dbReference type="InterPro" id="IPR036691">
    <property type="entry name" value="Endo/exonu/phosph_ase_sf"/>
</dbReference>
<dbReference type="AlphaFoldDB" id="A0A8T0P3C8"/>
<feature type="compositionally biased region" description="Low complexity" evidence="1">
    <location>
        <begin position="195"/>
        <end position="205"/>
    </location>
</feature>
<proteinExistence type="predicted"/>
<evidence type="ECO:0000313" key="3">
    <source>
        <dbReference type="Proteomes" id="UP000823388"/>
    </source>
</evidence>
<reference evidence="2" key="1">
    <citation type="submission" date="2020-05" db="EMBL/GenBank/DDBJ databases">
        <title>WGS assembly of Panicum virgatum.</title>
        <authorList>
            <person name="Lovell J.T."/>
            <person name="Jenkins J."/>
            <person name="Shu S."/>
            <person name="Juenger T.E."/>
            <person name="Schmutz J."/>
        </authorList>
    </citation>
    <scope>NUCLEOTIDE SEQUENCE</scope>
    <source>
        <strain evidence="2">AP13</strain>
    </source>
</reference>
<comment type="caution">
    <text evidence="2">The sequence shown here is derived from an EMBL/GenBank/DDBJ whole genome shotgun (WGS) entry which is preliminary data.</text>
</comment>
<evidence type="ECO:0000313" key="2">
    <source>
        <dbReference type="EMBL" id="KAG2556243.1"/>
    </source>
</evidence>
<organism evidence="2 3">
    <name type="scientific">Panicum virgatum</name>
    <name type="common">Blackwell switchgrass</name>
    <dbReference type="NCBI Taxonomy" id="38727"/>
    <lineage>
        <taxon>Eukaryota</taxon>
        <taxon>Viridiplantae</taxon>
        <taxon>Streptophyta</taxon>
        <taxon>Embryophyta</taxon>
        <taxon>Tracheophyta</taxon>
        <taxon>Spermatophyta</taxon>
        <taxon>Magnoliopsida</taxon>
        <taxon>Liliopsida</taxon>
        <taxon>Poales</taxon>
        <taxon>Poaceae</taxon>
        <taxon>PACMAD clade</taxon>
        <taxon>Panicoideae</taxon>
        <taxon>Panicodae</taxon>
        <taxon>Paniceae</taxon>
        <taxon>Panicinae</taxon>
        <taxon>Panicum</taxon>
        <taxon>Panicum sect. Hiantes</taxon>
    </lineage>
</organism>
<feature type="region of interest" description="Disordered" evidence="1">
    <location>
        <begin position="190"/>
        <end position="218"/>
    </location>
</feature>